<dbReference type="KEGG" id="rhl:LPU83_pLPU83d_1717"/>
<proteinExistence type="predicted"/>
<dbReference type="AlphaFoldDB" id="W6RPW4"/>
<accession>W6RPW4</accession>
<organism evidence="2 3">
    <name type="scientific">Rhizobium favelukesii</name>
    <dbReference type="NCBI Taxonomy" id="348824"/>
    <lineage>
        <taxon>Bacteria</taxon>
        <taxon>Pseudomonadati</taxon>
        <taxon>Pseudomonadota</taxon>
        <taxon>Alphaproteobacteria</taxon>
        <taxon>Hyphomicrobiales</taxon>
        <taxon>Rhizobiaceae</taxon>
        <taxon>Rhizobium/Agrobacterium group</taxon>
        <taxon>Rhizobium</taxon>
    </lineage>
</organism>
<keyword evidence="1" id="KW-1133">Transmembrane helix</keyword>
<keyword evidence="1" id="KW-0472">Membrane</keyword>
<feature type="transmembrane region" description="Helical" evidence="1">
    <location>
        <begin position="20"/>
        <end position="43"/>
    </location>
</feature>
<keyword evidence="2" id="KW-0614">Plasmid</keyword>
<dbReference type="Proteomes" id="UP000019443">
    <property type="component" value="Plasmid pLPU83d"/>
</dbReference>
<geneLocation type="plasmid" evidence="2 3">
    <name>pLPU83d</name>
</geneLocation>
<protein>
    <submittedName>
        <fullName evidence="2">Membrane protein</fullName>
    </submittedName>
</protein>
<evidence type="ECO:0000256" key="1">
    <source>
        <dbReference type="SAM" id="Phobius"/>
    </source>
</evidence>
<dbReference type="EMBL" id="HG916855">
    <property type="protein sequence ID" value="CDM63087.1"/>
    <property type="molecule type" value="Genomic_DNA"/>
</dbReference>
<keyword evidence="1" id="KW-0812">Transmembrane</keyword>
<sequence length="81" mass="8520">MCDLDVNTTDRAAGRLLRRVATALLPATLFIAVTALPAALLAATCARAEQIEIGSPGHFMGEMQVSPLAPPPITPRRAPDK</sequence>
<reference evidence="2" key="1">
    <citation type="submission" date="2013-11" db="EMBL/GenBank/DDBJ databases">
        <title>Draft genome sequence of the broad-host-range Rhizobium sp. LPU83 strain, a member of the low-genetic diversity Oregon-like Rhizobium sp. group.</title>
        <authorList>
            <person name="Wibberg D."/>
            <person name="Puehler A."/>
            <person name="Schlueter A."/>
        </authorList>
    </citation>
    <scope>NUCLEOTIDE SEQUENCE [LARGE SCALE GENOMIC DNA]</scope>
    <source>
        <strain evidence="2">LPU83</strain>
        <plasmid evidence="2">pLPU83d</plasmid>
    </source>
</reference>
<gene>
    <name evidence="2" type="ORF">LPU83_pLPU83d_1717</name>
</gene>
<dbReference type="PATRIC" id="fig|348824.6.peg.7469"/>
<evidence type="ECO:0000313" key="3">
    <source>
        <dbReference type="Proteomes" id="UP000019443"/>
    </source>
</evidence>
<keyword evidence="3" id="KW-1185">Reference proteome</keyword>
<evidence type="ECO:0000313" key="2">
    <source>
        <dbReference type="EMBL" id="CDM63087.1"/>
    </source>
</evidence>
<name>W6RPW4_9HYPH</name>
<dbReference type="HOGENOM" id="CLU_2571490_0_0_5"/>